<dbReference type="OrthoDB" id="538607at2759"/>
<keyword evidence="7" id="KW-1185">Reference proteome</keyword>
<dbReference type="Pfam" id="PF07714">
    <property type="entry name" value="PK_Tyr_Ser-Thr"/>
    <property type="match status" value="1"/>
</dbReference>
<proteinExistence type="predicted"/>
<dbReference type="InterPro" id="IPR001245">
    <property type="entry name" value="Ser-Thr/Tyr_kinase_cat_dom"/>
</dbReference>
<organism evidence="6 7">
    <name type="scientific">Leucocoprinus leucothites</name>
    <dbReference type="NCBI Taxonomy" id="201217"/>
    <lineage>
        <taxon>Eukaryota</taxon>
        <taxon>Fungi</taxon>
        <taxon>Dikarya</taxon>
        <taxon>Basidiomycota</taxon>
        <taxon>Agaricomycotina</taxon>
        <taxon>Agaricomycetes</taxon>
        <taxon>Agaricomycetidae</taxon>
        <taxon>Agaricales</taxon>
        <taxon>Agaricineae</taxon>
        <taxon>Agaricaceae</taxon>
        <taxon>Leucocoprinus</taxon>
    </lineage>
</organism>
<keyword evidence="2" id="KW-0547">Nucleotide-binding</keyword>
<keyword evidence="1" id="KW-0808">Transferase</keyword>
<accession>A0A8H5CV15</accession>
<feature type="domain" description="Protein kinase" evidence="5">
    <location>
        <begin position="1"/>
        <end position="279"/>
    </location>
</feature>
<dbReference type="GO" id="GO:0004674">
    <property type="term" value="F:protein serine/threonine kinase activity"/>
    <property type="evidence" value="ECO:0007669"/>
    <property type="project" value="TreeGrafter"/>
</dbReference>
<name>A0A8H5CV15_9AGAR</name>
<comment type="caution">
    <text evidence="6">The sequence shown here is derived from an EMBL/GenBank/DDBJ whole genome shotgun (WGS) entry which is preliminary data.</text>
</comment>
<dbReference type="EMBL" id="JAACJO010000024">
    <property type="protein sequence ID" value="KAF5347573.1"/>
    <property type="molecule type" value="Genomic_DNA"/>
</dbReference>
<dbReference type="PROSITE" id="PS50011">
    <property type="entry name" value="PROTEIN_KINASE_DOM"/>
    <property type="match status" value="1"/>
</dbReference>
<dbReference type="AlphaFoldDB" id="A0A8H5CV15"/>
<dbReference type="PANTHER" id="PTHR44329">
    <property type="entry name" value="SERINE/THREONINE-PROTEIN KINASE TNNI3K-RELATED"/>
    <property type="match status" value="1"/>
</dbReference>
<dbReference type="InterPro" id="IPR051681">
    <property type="entry name" value="Ser/Thr_Kinases-Pseudokinases"/>
</dbReference>
<evidence type="ECO:0000256" key="1">
    <source>
        <dbReference type="ARBA" id="ARBA00022679"/>
    </source>
</evidence>
<evidence type="ECO:0000256" key="4">
    <source>
        <dbReference type="ARBA" id="ARBA00022840"/>
    </source>
</evidence>
<evidence type="ECO:0000256" key="3">
    <source>
        <dbReference type="ARBA" id="ARBA00022777"/>
    </source>
</evidence>
<dbReference type="InterPro" id="IPR011009">
    <property type="entry name" value="Kinase-like_dom_sf"/>
</dbReference>
<dbReference type="PANTHER" id="PTHR44329:SF288">
    <property type="entry name" value="MITOGEN-ACTIVATED PROTEIN KINASE KINASE KINASE 20"/>
    <property type="match status" value="1"/>
</dbReference>
<evidence type="ECO:0000313" key="7">
    <source>
        <dbReference type="Proteomes" id="UP000559027"/>
    </source>
</evidence>
<dbReference type="SUPFAM" id="SSF56112">
    <property type="entry name" value="Protein kinase-like (PK-like)"/>
    <property type="match status" value="1"/>
</dbReference>
<evidence type="ECO:0000256" key="2">
    <source>
        <dbReference type="ARBA" id="ARBA00022741"/>
    </source>
</evidence>
<dbReference type="Proteomes" id="UP000559027">
    <property type="component" value="Unassembled WGS sequence"/>
</dbReference>
<evidence type="ECO:0000259" key="5">
    <source>
        <dbReference type="PROSITE" id="PS50011"/>
    </source>
</evidence>
<sequence>MRCFKPIFEKYLLETSTITELEQYPFMDAPHTDLYEGKLNNQAVALKRWRVPRTSNEQTEITLRMLVKKLDEWKSTSSHPNILPFLGLCEGSGRVPVLILPKLRCDITRFVSENSYADKLVLAYQLSEALSYIHSQDPPIVHGSIKDTNVLISWDYRVMITDIGIYATFSTPEMTQDWRPSDRPRFQSPEQLTRTDVESLQPPVDVWSFGMVVLQIYTGNLPYGHLSNSNTAILHIAQGLLPPQPDESLVSSDLWQLLTCCWEFNPELRPKMTSISPWIRLLREKQRFQRS</sequence>
<reference evidence="6 7" key="1">
    <citation type="journal article" date="2020" name="ISME J.">
        <title>Uncovering the hidden diversity of litter-decomposition mechanisms in mushroom-forming fungi.</title>
        <authorList>
            <person name="Floudas D."/>
            <person name="Bentzer J."/>
            <person name="Ahren D."/>
            <person name="Johansson T."/>
            <person name="Persson P."/>
            <person name="Tunlid A."/>
        </authorList>
    </citation>
    <scope>NUCLEOTIDE SEQUENCE [LARGE SCALE GENOMIC DNA]</scope>
    <source>
        <strain evidence="6 7">CBS 146.42</strain>
    </source>
</reference>
<keyword evidence="3" id="KW-0418">Kinase</keyword>
<evidence type="ECO:0000313" key="6">
    <source>
        <dbReference type="EMBL" id="KAF5347573.1"/>
    </source>
</evidence>
<dbReference type="InterPro" id="IPR000719">
    <property type="entry name" value="Prot_kinase_dom"/>
</dbReference>
<protein>
    <recommendedName>
        <fullName evidence="5">Protein kinase domain-containing protein</fullName>
    </recommendedName>
</protein>
<keyword evidence="4" id="KW-0067">ATP-binding</keyword>
<gene>
    <name evidence="6" type="ORF">D9756_010677</name>
</gene>
<dbReference type="Gene3D" id="1.10.510.10">
    <property type="entry name" value="Transferase(Phosphotransferase) domain 1"/>
    <property type="match status" value="1"/>
</dbReference>
<dbReference type="GO" id="GO:0005524">
    <property type="term" value="F:ATP binding"/>
    <property type="evidence" value="ECO:0007669"/>
    <property type="project" value="UniProtKB-KW"/>
</dbReference>